<sequence>MLPRTSGRKRKPVRFFDYVTPDSDSEINDEQFEVKKEIDDDDDFEAAGIQKCEESAGIFSENQSLAIFEFILGQIRSENPERLGRVAKNRVNLGSKDFWRRCSKFVGGAKNPISCRANYHENIRKLHDLEYLTLLDKADLYFALSIRPEKSIKQTLIDEFELEFDQSGIVTGSLILHHWDEKHENSESEDVEGIQKANSTKKTNKAAERRRKNPETSRKKAEQSAESSSAESRPNADLFPYLYRRELRKVRQNKINIKKKPVSEEFLKARREIDEKLEEYQARQLALNPPKPNPKEWKYDGPLRPIDYRFFEKSTKDGILTTSEVKTEEFEEPKPEKLILKSPKKVPKVVLPPRTWNPLPTVIPKRATPPPPYPGVSAIRKLYSNPSPVQYTSRFLNRGPAVDAKKLLSQTPGPSTPSPSSRPSAVVSTMAKYNNQLDADGCDFVRRNLCNLEPTKRFDFVKIECPHGFFTKVPQSGRRHDPHATCRETCA</sequence>
<proteinExistence type="predicted"/>
<evidence type="ECO:0000256" key="1">
    <source>
        <dbReference type="SAM" id="MobiDB-lite"/>
    </source>
</evidence>
<dbReference type="PANTHER" id="PTHR38627:SF1">
    <property type="entry name" value="G-PROTEIN ALPHA SUBUNIT ACTIVATING PROTEIN GBAS-1-RELATED"/>
    <property type="match status" value="1"/>
</dbReference>
<dbReference type="AlphaFoldDB" id="A0AAE9D9J8"/>
<feature type="compositionally biased region" description="Low complexity" evidence="1">
    <location>
        <begin position="409"/>
        <end position="425"/>
    </location>
</feature>
<evidence type="ECO:0000313" key="2">
    <source>
        <dbReference type="EMBL" id="ULT99085.1"/>
    </source>
</evidence>
<dbReference type="EMBL" id="CP090893">
    <property type="protein sequence ID" value="ULT99085.1"/>
    <property type="molecule type" value="Genomic_DNA"/>
</dbReference>
<dbReference type="PANTHER" id="PTHR38627">
    <property type="entry name" value="GA BINDING AND ACTIVATING AND SPK (SPK) DOMAIN CONTAINING-RELATED"/>
    <property type="match status" value="1"/>
</dbReference>
<dbReference type="InterPro" id="IPR053367">
    <property type="entry name" value="G-alpha_activating_GEF"/>
</dbReference>
<reference evidence="2 3" key="1">
    <citation type="submission" date="2022-05" db="EMBL/GenBank/DDBJ databases">
        <title>Chromosome-level reference genomes for two strains of Caenorhabditis briggsae: an improved platform for comparative genomics.</title>
        <authorList>
            <person name="Stevens L."/>
            <person name="Andersen E.C."/>
        </authorList>
    </citation>
    <scope>NUCLEOTIDE SEQUENCE [LARGE SCALE GENOMIC DNA]</scope>
    <source>
        <strain evidence="2">QX1410_ONT</strain>
        <tissue evidence="2">Whole-organism</tissue>
    </source>
</reference>
<feature type="compositionally biased region" description="Basic residues" evidence="1">
    <location>
        <begin position="202"/>
        <end position="212"/>
    </location>
</feature>
<feature type="region of interest" description="Disordered" evidence="1">
    <location>
        <begin position="185"/>
        <end position="233"/>
    </location>
</feature>
<dbReference type="Proteomes" id="UP000827892">
    <property type="component" value="Chromosome III"/>
</dbReference>
<name>A0AAE9D9J8_CAEBR</name>
<organism evidence="2 3">
    <name type="scientific">Caenorhabditis briggsae</name>
    <dbReference type="NCBI Taxonomy" id="6238"/>
    <lineage>
        <taxon>Eukaryota</taxon>
        <taxon>Metazoa</taxon>
        <taxon>Ecdysozoa</taxon>
        <taxon>Nematoda</taxon>
        <taxon>Chromadorea</taxon>
        <taxon>Rhabditida</taxon>
        <taxon>Rhabditina</taxon>
        <taxon>Rhabditomorpha</taxon>
        <taxon>Rhabditoidea</taxon>
        <taxon>Rhabditidae</taxon>
        <taxon>Peloderinae</taxon>
        <taxon>Caenorhabditis</taxon>
    </lineage>
</organism>
<protein>
    <submittedName>
        <fullName evidence="2">Uncharacterized protein</fullName>
    </submittedName>
</protein>
<feature type="region of interest" description="Disordered" evidence="1">
    <location>
        <begin position="406"/>
        <end position="425"/>
    </location>
</feature>
<evidence type="ECO:0000313" key="3">
    <source>
        <dbReference type="Proteomes" id="UP000827892"/>
    </source>
</evidence>
<accession>A0AAE9D9J8</accession>
<gene>
    <name evidence="2" type="ORF">L3Y34_000434</name>
</gene>
<feature type="compositionally biased region" description="Basic and acidic residues" evidence="1">
    <location>
        <begin position="213"/>
        <end position="223"/>
    </location>
</feature>